<dbReference type="Proteomes" id="UP000192872">
    <property type="component" value="Unassembled WGS sequence"/>
</dbReference>
<dbReference type="EMBL" id="LWDL01000005">
    <property type="protein sequence ID" value="OQW53909.1"/>
    <property type="molecule type" value="Genomic_DNA"/>
</dbReference>
<sequence length="64" mass="7135">MLRTREADLDDDAPLGGDRSPGTLLGVKRKLVDRLSMAEARAGRRRPSGRPRRHHVQNRGAYGD</sequence>
<feature type="compositionally biased region" description="Basic residues" evidence="1">
    <location>
        <begin position="43"/>
        <end position="57"/>
    </location>
</feature>
<proteinExistence type="predicted"/>
<gene>
    <name evidence="2" type="ORF">A4S15_00175</name>
</gene>
<comment type="caution">
    <text evidence="2">The sequence shown here is derived from an EMBL/GenBank/DDBJ whole genome shotgun (WGS) entry which is preliminary data.</text>
</comment>
<dbReference type="AlphaFoldDB" id="A0A1W9I2L2"/>
<evidence type="ECO:0000256" key="1">
    <source>
        <dbReference type="SAM" id="MobiDB-lite"/>
    </source>
</evidence>
<evidence type="ECO:0000313" key="2">
    <source>
        <dbReference type="EMBL" id="OQW53909.1"/>
    </source>
</evidence>
<accession>A0A1W9I2L2</accession>
<organism evidence="2 3">
    <name type="scientific">Candidatus Raskinella chloraquaticus</name>
    <dbReference type="NCBI Taxonomy" id="1951219"/>
    <lineage>
        <taxon>Bacteria</taxon>
        <taxon>Pseudomonadati</taxon>
        <taxon>Pseudomonadota</taxon>
        <taxon>Alphaproteobacteria</taxon>
        <taxon>Hyphomicrobiales</taxon>
        <taxon>Phreatobacteraceae</taxon>
        <taxon>Candidatus Raskinella</taxon>
    </lineage>
</organism>
<dbReference type="STRING" id="1827387.A4S15_00175"/>
<reference evidence="2 3" key="1">
    <citation type="journal article" date="2017" name="Water Res.">
        <title>Comammox in drinking water systems.</title>
        <authorList>
            <person name="Wang Y."/>
            <person name="Ma L."/>
            <person name="Mao Y."/>
            <person name="Jiang X."/>
            <person name="Xia Y."/>
            <person name="Yu K."/>
            <person name="Li B."/>
            <person name="Zhang T."/>
        </authorList>
    </citation>
    <scope>NUCLEOTIDE SEQUENCE [LARGE SCALE GENOMIC DNA]</scope>
    <source>
        <strain evidence="2">SG_bin8</strain>
    </source>
</reference>
<protein>
    <submittedName>
        <fullName evidence="2">Uncharacterized protein</fullName>
    </submittedName>
</protein>
<evidence type="ECO:0000313" key="3">
    <source>
        <dbReference type="Proteomes" id="UP000192872"/>
    </source>
</evidence>
<name>A0A1W9I2L2_9HYPH</name>
<feature type="region of interest" description="Disordered" evidence="1">
    <location>
        <begin position="1"/>
        <end position="64"/>
    </location>
</feature>